<dbReference type="CDD" id="cd02511">
    <property type="entry name" value="Beta4Glucosyltransferase"/>
    <property type="match status" value="1"/>
</dbReference>
<organism evidence="3 4">
    <name type="scientific">Methylomonas rosea</name>
    <dbReference type="NCBI Taxonomy" id="2952227"/>
    <lineage>
        <taxon>Bacteria</taxon>
        <taxon>Pseudomonadati</taxon>
        <taxon>Pseudomonadota</taxon>
        <taxon>Gammaproteobacteria</taxon>
        <taxon>Methylococcales</taxon>
        <taxon>Methylococcaceae</taxon>
        <taxon>Methylomonas</taxon>
    </lineage>
</organism>
<dbReference type="InterPro" id="IPR029044">
    <property type="entry name" value="Nucleotide-diphossugar_trans"/>
</dbReference>
<dbReference type="PANTHER" id="PTHR43630:SF2">
    <property type="entry name" value="GLYCOSYLTRANSFERASE"/>
    <property type="match status" value="1"/>
</dbReference>
<gene>
    <name evidence="3" type="ORF">NP589_19970</name>
</gene>
<dbReference type="Proteomes" id="UP001524570">
    <property type="component" value="Unassembled WGS sequence"/>
</dbReference>
<protein>
    <submittedName>
        <fullName evidence="3">Glycosyltransferase family 2 protein</fullName>
    </submittedName>
</protein>
<evidence type="ECO:0000259" key="2">
    <source>
        <dbReference type="Pfam" id="PF00535"/>
    </source>
</evidence>
<evidence type="ECO:0000313" key="4">
    <source>
        <dbReference type="Proteomes" id="UP001524570"/>
    </source>
</evidence>
<comment type="caution">
    <text evidence="3">The sequence shown here is derived from an EMBL/GenBank/DDBJ whole genome shotgun (WGS) entry which is preliminary data.</text>
</comment>
<feature type="domain" description="Glycosyltransferase 2-like" evidence="2">
    <location>
        <begin position="5"/>
        <end position="109"/>
    </location>
</feature>
<comment type="similarity">
    <text evidence="1">Belongs to the glycosyltransferase 2 family. WaaE/KdtX subfamily.</text>
</comment>
<evidence type="ECO:0000256" key="1">
    <source>
        <dbReference type="ARBA" id="ARBA00038494"/>
    </source>
</evidence>
<dbReference type="PANTHER" id="PTHR43630">
    <property type="entry name" value="POLY-BETA-1,6-N-ACETYL-D-GLUCOSAMINE SYNTHASE"/>
    <property type="match status" value="1"/>
</dbReference>
<keyword evidence="4" id="KW-1185">Reference proteome</keyword>
<proteinExistence type="inferred from homology"/>
<dbReference type="Pfam" id="PF00535">
    <property type="entry name" value="Glycos_transf_2"/>
    <property type="match status" value="1"/>
</dbReference>
<reference evidence="3 4" key="1">
    <citation type="submission" date="2022-07" db="EMBL/GenBank/DDBJ databases">
        <title>Methylomonas rivi sp. nov., Methylomonas rosea sp. nov., Methylomonas aureus sp. nov. and Methylomonas subterranea sp. nov., four novel methanotrophs isolated from a freshwater creek and the deep terrestrial subsurface.</title>
        <authorList>
            <person name="Abin C."/>
            <person name="Sankaranarayanan K."/>
            <person name="Garner C."/>
            <person name="Sindelar R."/>
            <person name="Kotary K."/>
            <person name="Garner R."/>
            <person name="Barclay S."/>
            <person name="Lawson P."/>
            <person name="Krumholz L."/>
        </authorList>
    </citation>
    <scope>NUCLEOTIDE SEQUENCE [LARGE SCALE GENOMIC DNA]</scope>
    <source>
        <strain evidence="3 4">WSC-7</strain>
    </source>
</reference>
<name>A0ABT1TY56_9GAMM</name>
<feature type="non-terminal residue" evidence="3">
    <location>
        <position position="229"/>
    </location>
</feature>
<dbReference type="Gene3D" id="3.90.550.10">
    <property type="entry name" value="Spore Coat Polysaccharide Biosynthesis Protein SpsA, Chain A"/>
    <property type="match status" value="1"/>
</dbReference>
<dbReference type="EMBL" id="JANIBL010000086">
    <property type="protein sequence ID" value="MCQ8119707.1"/>
    <property type="molecule type" value="Genomic_DNA"/>
</dbReference>
<accession>A0ABT1TY56</accession>
<sequence>MSDISVIILTYNEEKHIERCISSVLPIVSEVFVVDSYSSDNTVKLAEALGAKVYQNPFINHAAQFQWGLDNCPIHTGWIMRMDADEYLEPTLVEEIIRKFPELPRDISGIYLKRKHHFLGRWIQHGDRYPLVLLRIWKAGQAHIEKRWMDEHIVLDSGNSVIFDGDFVDDNLNSVDWFIAKHNGYASREVIEILNHKYRLFSREEYFEKAEAGQAKIKRIIKERFYNRL</sequence>
<dbReference type="InterPro" id="IPR001173">
    <property type="entry name" value="Glyco_trans_2-like"/>
</dbReference>
<evidence type="ECO:0000313" key="3">
    <source>
        <dbReference type="EMBL" id="MCQ8119707.1"/>
    </source>
</evidence>
<dbReference type="RefSeq" id="WP_256608546.1">
    <property type="nucleotide sequence ID" value="NZ_JANIBL010000086.1"/>
</dbReference>
<dbReference type="SUPFAM" id="SSF53448">
    <property type="entry name" value="Nucleotide-diphospho-sugar transferases"/>
    <property type="match status" value="1"/>
</dbReference>